<gene>
    <name evidence="1" type="ORF">TIFTF001_025266</name>
</gene>
<reference evidence="1" key="1">
    <citation type="submission" date="2023-07" db="EMBL/GenBank/DDBJ databases">
        <title>draft genome sequence of fig (Ficus carica).</title>
        <authorList>
            <person name="Takahashi T."/>
            <person name="Nishimura K."/>
        </authorList>
    </citation>
    <scope>NUCLEOTIDE SEQUENCE</scope>
</reference>
<keyword evidence="2" id="KW-1185">Reference proteome</keyword>
<evidence type="ECO:0000313" key="1">
    <source>
        <dbReference type="EMBL" id="GMN56150.1"/>
    </source>
</evidence>
<protein>
    <submittedName>
        <fullName evidence="1">Uncharacterized protein</fullName>
    </submittedName>
</protein>
<name>A0AA88ANX1_FICCA</name>
<sequence length="67" mass="7705">MTISQGLLLESWVSTRRLLSKARYEFLKDYKQGLLIDADEDEKIELYEESLVEAKASLSIARTNVEP</sequence>
<proteinExistence type="predicted"/>
<dbReference type="EMBL" id="BTGU01000062">
    <property type="protein sequence ID" value="GMN56150.1"/>
    <property type="molecule type" value="Genomic_DNA"/>
</dbReference>
<evidence type="ECO:0000313" key="2">
    <source>
        <dbReference type="Proteomes" id="UP001187192"/>
    </source>
</evidence>
<dbReference type="AlphaFoldDB" id="A0AA88ANX1"/>
<dbReference type="Proteomes" id="UP001187192">
    <property type="component" value="Unassembled WGS sequence"/>
</dbReference>
<comment type="caution">
    <text evidence="1">The sequence shown here is derived from an EMBL/GenBank/DDBJ whole genome shotgun (WGS) entry which is preliminary data.</text>
</comment>
<organism evidence="1 2">
    <name type="scientific">Ficus carica</name>
    <name type="common">Common fig</name>
    <dbReference type="NCBI Taxonomy" id="3494"/>
    <lineage>
        <taxon>Eukaryota</taxon>
        <taxon>Viridiplantae</taxon>
        <taxon>Streptophyta</taxon>
        <taxon>Embryophyta</taxon>
        <taxon>Tracheophyta</taxon>
        <taxon>Spermatophyta</taxon>
        <taxon>Magnoliopsida</taxon>
        <taxon>eudicotyledons</taxon>
        <taxon>Gunneridae</taxon>
        <taxon>Pentapetalae</taxon>
        <taxon>rosids</taxon>
        <taxon>fabids</taxon>
        <taxon>Rosales</taxon>
        <taxon>Moraceae</taxon>
        <taxon>Ficeae</taxon>
        <taxon>Ficus</taxon>
    </lineage>
</organism>
<accession>A0AA88ANX1</accession>